<reference evidence="2 3" key="1">
    <citation type="submission" date="2016-12" db="EMBL/GenBank/DDBJ databases">
        <title>Diversity of luminous bacteria.</title>
        <authorList>
            <person name="Yoshizawa S."/>
            <person name="Kogure K."/>
        </authorList>
    </citation>
    <scope>NUCLEOTIDE SEQUENCE [LARGE SCALE GENOMIC DNA]</scope>
    <source>
        <strain evidence="2 3">LC1-200</strain>
    </source>
</reference>
<proteinExistence type="predicted"/>
<dbReference type="OrthoDB" id="5829353at2"/>
<keyword evidence="1" id="KW-0472">Membrane</keyword>
<protein>
    <submittedName>
        <fullName evidence="2">Uncharacterized protein</fullName>
    </submittedName>
</protein>
<dbReference type="RefSeq" id="WP_105061785.1">
    <property type="nucleotide sequence ID" value="NZ_MSCJ01000003.1"/>
</dbReference>
<dbReference type="Proteomes" id="UP000238730">
    <property type="component" value="Unassembled WGS sequence"/>
</dbReference>
<sequence length="95" mass="11024">MFFYIEMTAAVVFFIAMLTRTCFLKSTWQQLTTVALQVISVWCLVHLFLTHVYPEFLFAKNVISVCFSMVFILAGLKDRYESDVYLSHQPNTAVK</sequence>
<dbReference type="EMBL" id="MSCJ01000003">
    <property type="protein sequence ID" value="PQJ61943.1"/>
    <property type="molecule type" value="Genomic_DNA"/>
</dbReference>
<gene>
    <name evidence="2" type="ORF">BTO08_16905</name>
</gene>
<dbReference type="AlphaFoldDB" id="A0A2S7VID9"/>
<organism evidence="2 3">
    <name type="scientific">Photobacterium angustum</name>
    <dbReference type="NCBI Taxonomy" id="661"/>
    <lineage>
        <taxon>Bacteria</taxon>
        <taxon>Pseudomonadati</taxon>
        <taxon>Pseudomonadota</taxon>
        <taxon>Gammaproteobacteria</taxon>
        <taxon>Vibrionales</taxon>
        <taxon>Vibrionaceae</taxon>
        <taxon>Photobacterium</taxon>
    </lineage>
</organism>
<feature type="transmembrane region" description="Helical" evidence="1">
    <location>
        <begin position="34"/>
        <end position="50"/>
    </location>
</feature>
<keyword evidence="1" id="KW-0812">Transmembrane</keyword>
<evidence type="ECO:0000313" key="3">
    <source>
        <dbReference type="Proteomes" id="UP000238730"/>
    </source>
</evidence>
<evidence type="ECO:0000313" key="2">
    <source>
        <dbReference type="EMBL" id="PQJ61943.1"/>
    </source>
</evidence>
<feature type="transmembrane region" description="Helical" evidence="1">
    <location>
        <begin position="57"/>
        <end position="76"/>
    </location>
</feature>
<evidence type="ECO:0000256" key="1">
    <source>
        <dbReference type="SAM" id="Phobius"/>
    </source>
</evidence>
<accession>A0A2S7VID9</accession>
<comment type="caution">
    <text evidence="2">The sequence shown here is derived from an EMBL/GenBank/DDBJ whole genome shotgun (WGS) entry which is preliminary data.</text>
</comment>
<keyword evidence="1" id="KW-1133">Transmembrane helix</keyword>
<name>A0A2S7VID9_PHOAN</name>